<proteinExistence type="predicted"/>
<dbReference type="EMBL" id="OFSN01000010">
    <property type="protein sequence ID" value="SOY61747.1"/>
    <property type="molecule type" value="Genomic_DNA"/>
</dbReference>
<sequence>MCLVARQQWRARFPPPERVPGRPRRDTPVPITPAGSSGHYKNRWMHAARGRGIARPSISLPETEFAYDHGSTYARCGGGMLRH</sequence>
<reference evidence="2" key="1">
    <citation type="submission" date="2018-01" db="EMBL/GenBank/DDBJ databases">
        <authorList>
            <person name="Clerissi C."/>
        </authorList>
    </citation>
    <scope>NUCLEOTIDE SEQUENCE</scope>
    <source>
        <strain evidence="2">Cupriavidus taiwanensis LMG 19430</strain>
    </source>
</reference>
<name>A0A375C2P3_9BURK</name>
<protein>
    <submittedName>
        <fullName evidence="2">Uncharacterized protein</fullName>
    </submittedName>
</protein>
<dbReference type="AlphaFoldDB" id="A0A375C2P3"/>
<evidence type="ECO:0000313" key="2">
    <source>
        <dbReference type="EMBL" id="SOY61747.1"/>
    </source>
</evidence>
<evidence type="ECO:0000256" key="1">
    <source>
        <dbReference type="SAM" id="MobiDB-lite"/>
    </source>
</evidence>
<accession>A0A375C2P3</accession>
<gene>
    <name evidence="2" type="ORF">CBM2586_A50044</name>
</gene>
<feature type="region of interest" description="Disordered" evidence="1">
    <location>
        <begin position="12"/>
        <end position="41"/>
    </location>
</feature>
<dbReference type="Proteomes" id="UP000257016">
    <property type="component" value="Unassembled WGS sequence"/>
</dbReference>
<comment type="caution">
    <text evidence="2">The sequence shown here is derived from an EMBL/GenBank/DDBJ whole genome shotgun (WGS) entry which is preliminary data.</text>
</comment>
<organism evidence="2">
    <name type="scientific">Cupriavidus taiwanensis</name>
    <dbReference type="NCBI Taxonomy" id="164546"/>
    <lineage>
        <taxon>Bacteria</taxon>
        <taxon>Pseudomonadati</taxon>
        <taxon>Pseudomonadota</taxon>
        <taxon>Betaproteobacteria</taxon>
        <taxon>Burkholderiales</taxon>
        <taxon>Burkholderiaceae</taxon>
        <taxon>Cupriavidus</taxon>
    </lineage>
</organism>